<gene>
    <name evidence="1" type="ORF">WOLCODRAFT_158847</name>
</gene>
<dbReference type="EMBL" id="KB467976">
    <property type="protein sequence ID" value="PCH39292.1"/>
    <property type="molecule type" value="Genomic_DNA"/>
</dbReference>
<protein>
    <submittedName>
        <fullName evidence="1">Uncharacterized protein</fullName>
    </submittedName>
</protein>
<name>A0A2H3JAK0_WOLCO</name>
<proteinExistence type="predicted"/>
<dbReference type="AlphaFoldDB" id="A0A2H3JAK0"/>
<reference evidence="1 2" key="1">
    <citation type="journal article" date="2012" name="Science">
        <title>The Paleozoic origin of enzymatic lignin decomposition reconstructed from 31 fungal genomes.</title>
        <authorList>
            <person name="Floudas D."/>
            <person name="Binder M."/>
            <person name="Riley R."/>
            <person name="Barry K."/>
            <person name="Blanchette R.A."/>
            <person name="Henrissat B."/>
            <person name="Martinez A.T."/>
            <person name="Otillar R."/>
            <person name="Spatafora J.W."/>
            <person name="Yadav J.S."/>
            <person name="Aerts A."/>
            <person name="Benoit I."/>
            <person name="Boyd A."/>
            <person name="Carlson A."/>
            <person name="Copeland A."/>
            <person name="Coutinho P.M."/>
            <person name="de Vries R.P."/>
            <person name="Ferreira P."/>
            <person name="Findley K."/>
            <person name="Foster B."/>
            <person name="Gaskell J."/>
            <person name="Glotzer D."/>
            <person name="Gorecki P."/>
            <person name="Heitman J."/>
            <person name="Hesse C."/>
            <person name="Hori C."/>
            <person name="Igarashi K."/>
            <person name="Jurgens J.A."/>
            <person name="Kallen N."/>
            <person name="Kersten P."/>
            <person name="Kohler A."/>
            <person name="Kuees U."/>
            <person name="Kumar T.K.A."/>
            <person name="Kuo A."/>
            <person name="LaButti K."/>
            <person name="Larrondo L.F."/>
            <person name="Lindquist E."/>
            <person name="Ling A."/>
            <person name="Lombard V."/>
            <person name="Lucas S."/>
            <person name="Lundell T."/>
            <person name="Martin R."/>
            <person name="McLaughlin D.J."/>
            <person name="Morgenstern I."/>
            <person name="Morin E."/>
            <person name="Murat C."/>
            <person name="Nagy L.G."/>
            <person name="Nolan M."/>
            <person name="Ohm R.A."/>
            <person name="Patyshakuliyeva A."/>
            <person name="Rokas A."/>
            <person name="Ruiz-Duenas F.J."/>
            <person name="Sabat G."/>
            <person name="Salamov A."/>
            <person name="Samejima M."/>
            <person name="Schmutz J."/>
            <person name="Slot J.C."/>
            <person name="St John F."/>
            <person name="Stenlid J."/>
            <person name="Sun H."/>
            <person name="Sun S."/>
            <person name="Syed K."/>
            <person name="Tsang A."/>
            <person name="Wiebenga A."/>
            <person name="Young D."/>
            <person name="Pisabarro A."/>
            <person name="Eastwood D.C."/>
            <person name="Martin F."/>
            <person name="Cullen D."/>
            <person name="Grigoriev I.V."/>
            <person name="Hibbett D.S."/>
        </authorList>
    </citation>
    <scope>NUCLEOTIDE SEQUENCE [LARGE SCALE GENOMIC DNA]</scope>
    <source>
        <strain evidence="1 2">MD-104</strain>
    </source>
</reference>
<organism evidence="1 2">
    <name type="scientific">Wolfiporia cocos (strain MD-104)</name>
    <name type="common">Brown rot fungus</name>
    <dbReference type="NCBI Taxonomy" id="742152"/>
    <lineage>
        <taxon>Eukaryota</taxon>
        <taxon>Fungi</taxon>
        <taxon>Dikarya</taxon>
        <taxon>Basidiomycota</taxon>
        <taxon>Agaricomycotina</taxon>
        <taxon>Agaricomycetes</taxon>
        <taxon>Polyporales</taxon>
        <taxon>Phaeolaceae</taxon>
        <taxon>Wolfiporia</taxon>
    </lineage>
</organism>
<evidence type="ECO:0000313" key="2">
    <source>
        <dbReference type="Proteomes" id="UP000218811"/>
    </source>
</evidence>
<accession>A0A2H3JAK0</accession>
<evidence type="ECO:0000313" key="1">
    <source>
        <dbReference type="EMBL" id="PCH39292.1"/>
    </source>
</evidence>
<keyword evidence="2" id="KW-1185">Reference proteome</keyword>
<sequence>MRSHFWRDRSRLGAHGGAARDPLVLTTAHFRARWLATPLARSPRRSTAWFRLDHLWEHMSLRVCRVVSPSRSAAGEWRERHGTRGLEIMGPSLRLHNPTLGNYGLQSNGAQIIMRRHFLADGAGTCGLRLPAPRLLSKVRIVQIACQSLG</sequence>
<dbReference type="Proteomes" id="UP000218811">
    <property type="component" value="Unassembled WGS sequence"/>
</dbReference>